<proteinExistence type="inferred from homology"/>
<dbReference type="SUPFAM" id="SSF52402">
    <property type="entry name" value="Adenine nucleotide alpha hydrolases-like"/>
    <property type="match status" value="2"/>
</dbReference>
<dbReference type="EMBL" id="NHSD01000177">
    <property type="protein sequence ID" value="MBK5926858.1"/>
    <property type="molecule type" value="Genomic_DNA"/>
</dbReference>
<feature type="domain" description="UspA" evidence="3">
    <location>
        <begin position="63"/>
        <end position="197"/>
    </location>
</feature>
<evidence type="ECO:0000313" key="5">
    <source>
        <dbReference type="Proteomes" id="UP000706333"/>
    </source>
</evidence>
<dbReference type="AlphaFoldDB" id="A0A934TJP1"/>
<feature type="region of interest" description="Disordered" evidence="2">
    <location>
        <begin position="121"/>
        <end position="140"/>
    </location>
</feature>
<gene>
    <name evidence="4" type="ORF">CCR87_05785</name>
</gene>
<dbReference type="Gene3D" id="3.40.50.620">
    <property type="entry name" value="HUPs"/>
    <property type="match status" value="2"/>
</dbReference>
<comment type="similarity">
    <text evidence="1">Belongs to the universal stress protein A family.</text>
</comment>
<keyword evidence="5" id="KW-1185">Reference proteome</keyword>
<evidence type="ECO:0000313" key="4">
    <source>
        <dbReference type="EMBL" id="MBK5926858.1"/>
    </source>
</evidence>
<dbReference type="Pfam" id="PF00582">
    <property type="entry name" value="Usp"/>
    <property type="match status" value="1"/>
</dbReference>
<dbReference type="CDD" id="cd00293">
    <property type="entry name" value="USP-like"/>
    <property type="match status" value="1"/>
</dbReference>
<reference evidence="4" key="2">
    <citation type="journal article" date="2020" name="Microorganisms">
        <title>Osmotic Adaptation and Compatible Solute Biosynthesis of Phototrophic Bacteria as Revealed from Genome Analyses.</title>
        <authorList>
            <person name="Imhoff J.F."/>
            <person name="Rahn T."/>
            <person name="Kunzel S."/>
            <person name="Keller A."/>
            <person name="Neulinger S.C."/>
        </authorList>
    </citation>
    <scope>NUCLEOTIDE SEQUENCE</scope>
    <source>
        <strain evidence="4">LMG 28126</strain>
    </source>
</reference>
<evidence type="ECO:0000259" key="3">
    <source>
        <dbReference type="Pfam" id="PF00582"/>
    </source>
</evidence>
<dbReference type="Proteomes" id="UP000706333">
    <property type="component" value="Unassembled WGS sequence"/>
</dbReference>
<comment type="caution">
    <text evidence="4">The sequence shown here is derived from an EMBL/GenBank/DDBJ whole genome shotgun (WGS) entry which is preliminary data.</text>
</comment>
<reference evidence="4" key="1">
    <citation type="submission" date="2017-05" db="EMBL/GenBank/DDBJ databases">
        <authorList>
            <person name="Imhoff J.F."/>
            <person name="Rahn T."/>
            <person name="Kuenzel S."/>
            <person name="Neulinger S.C."/>
        </authorList>
    </citation>
    <scope>NUCLEOTIDE SEQUENCE</scope>
    <source>
        <strain evidence="4">LMG 28126</strain>
    </source>
</reference>
<evidence type="ECO:0000256" key="2">
    <source>
        <dbReference type="SAM" id="MobiDB-lite"/>
    </source>
</evidence>
<accession>A0A934TJP1</accession>
<organism evidence="4 5">
    <name type="scientific">Rhodobaculum claviforme</name>
    <dbReference type="NCBI Taxonomy" id="1549854"/>
    <lineage>
        <taxon>Bacteria</taxon>
        <taxon>Pseudomonadati</taxon>
        <taxon>Pseudomonadota</taxon>
        <taxon>Alphaproteobacteria</taxon>
        <taxon>Rhodobacterales</taxon>
        <taxon>Paracoccaceae</taxon>
        <taxon>Rhodobaculum</taxon>
    </lineage>
</organism>
<protein>
    <recommendedName>
        <fullName evidence="3">UspA domain-containing protein</fullName>
    </recommendedName>
</protein>
<sequence length="342" mass="35852">MPRSIALPPARHPLRHFAYHLRAAGKRAAGGAPPVPTAGLGRRWGLPIEVRVMAAEDRMATGTIIAASDLTPLSREVAGRALALGRRMSARVILVHALPDGTSEARVQAAREALEQALAAAGGSGAGPGGAPPQPSPRAEVRVLTGPPDIAIRSVCLAEGGVLVLLGLHRFRRVLDMLRLTTMERIVLRAPVPVLIAHTPVTRDYGTVLASTDFAPACAAALAAAARVASPGAQFHAIHALQLGLRDKFSHGGVSASRAMTRAEAMCRAFLAMPGVPAGLHPPEIVVGGVHEVLAFRLEELRPDLLAIGTHSGRDPETLGNYARDLMREPPTDVIVTKPPPL</sequence>
<name>A0A934TJP1_9RHOB</name>
<evidence type="ECO:0000256" key="1">
    <source>
        <dbReference type="ARBA" id="ARBA00008791"/>
    </source>
</evidence>
<dbReference type="InterPro" id="IPR006016">
    <property type="entry name" value="UspA"/>
</dbReference>
<dbReference type="PANTHER" id="PTHR46268">
    <property type="entry name" value="STRESS RESPONSE PROTEIN NHAX"/>
    <property type="match status" value="1"/>
</dbReference>
<dbReference type="PANTHER" id="PTHR46268:SF6">
    <property type="entry name" value="UNIVERSAL STRESS PROTEIN UP12"/>
    <property type="match status" value="1"/>
</dbReference>
<dbReference type="InterPro" id="IPR014729">
    <property type="entry name" value="Rossmann-like_a/b/a_fold"/>
</dbReference>